<dbReference type="Gene3D" id="2.60.40.1120">
    <property type="entry name" value="Carboxypeptidase-like, regulatory domain"/>
    <property type="match status" value="1"/>
</dbReference>
<evidence type="ECO:0000256" key="2">
    <source>
        <dbReference type="ARBA" id="ARBA00022448"/>
    </source>
</evidence>
<dbReference type="Gene3D" id="2.170.130.10">
    <property type="entry name" value="TonB-dependent receptor, plug domain"/>
    <property type="match status" value="1"/>
</dbReference>
<organism evidence="9 10">
    <name type="scientific">Olivibacter ginsenosidimutans</name>
    <dbReference type="NCBI Taxonomy" id="1176537"/>
    <lineage>
        <taxon>Bacteria</taxon>
        <taxon>Pseudomonadati</taxon>
        <taxon>Bacteroidota</taxon>
        <taxon>Sphingobacteriia</taxon>
        <taxon>Sphingobacteriales</taxon>
        <taxon>Sphingobacteriaceae</taxon>
        <taxon>Olivibacter</taxon>
    </lineage>
</organism>
<keyword evidence="4 7" id="KW-0812">Transmembrane</keyword>
<comment type="subcellular location">
    <subcellularLocation>
        <location evidence="1 7">Cell outer membrane</location>
        <topology evidence="1 7">Multi-pass membrane protein</topology>
    </subcellularLocation>
</comment>
<keyword evidence="5 7" id="KW-0472">Membrane</keyword>
<dbReference type="InterPro" id="IPR037066">
    <property type="entry name" value="Plug_dom_sf"/>
</dbReference>
<evidence type="ECO:0000259" key="8">
    <source>
        <dbReference type="Pfam" id="PF07715"/>
    </source>
</evidence>
<dbReference type="Pfam" id="PF13715">
    <property type="entry name" value="CarbopepD_reg_2"/>
    <property type="match status" value="1"/>
</dbReference>
<proteinExistence type="inferred from homology"/>
<evidence type="ECO:0000256" key="3">
    <source>
        <dbReference type="ARBA" id="ARBA00022452"/>
    </source>
</evidence>
<keyword evidence="3 7" id="KW-1134">Transmembrane beta strand</keyword>
<dbReference type="SUPFAM" id="SSF49464">
    <property type="entry name" value="Carboxypeptidase regulatory domain-like"/>
    <property type="match status" value="1"/>
</dbReference>
<dbReference type="InterPro" id="IPR023997">
    <property type="entry name" value="TonB-dep_OMP_SusC/RagA_CS"/>
</dbReference>
<dbReference type="InterPro" id="IPR008969">
    <property type="entry name" value="CarboxyPept-like_regulatory"/>
</dbReference>
<sequence length="1040" mass="113855">MCTLLFGAAYAQERRISGKVTDEKGEALPGVSVTVVGTTVGTQTDSNGTYALNVPNGATSISISYIGFITKVEEIQSRDNINVVLAENTAQLDEVVVTALGISREAKSIGYASSTIKSEELTKARESNVLNSLAGKAPGVRINSQSGTLGGSSKIVIRGINSLDASGNNVLFVIDGMTISNSTSAGGTTSNNVDYGNRLGDLSADDIESMTVLKGAAATALYGSRARDGAVIITTKRGVRGSKTSVSVNSSVRFENPLILPDFQNDYAQGTYNEDTKKYEYSLKYLNGWGPKISDVADQKFTDFTGDEVTLQAYPNNVKDFFDTGVSYFNNIAFSGGDDKSDYRLGLSAVNEKGIIPESNLKKYNFTVNAGRNFSDKLSSRFSAGYTRIDAEGRPAQSSNNTNIITSAVYGLPRVLDINKVKNNFEDPETGSQIFIGTDKTANNPYWILNYNKNNNVVDRFIGSYNLTYKPLEWLTIADNLGGDIYTDKRTSFTRKGTAGVTNGRFTNTNLWSREINNDFMVTIDQDHLVEDFKFKLILGHNINDRQTSSDNVDAADLTIDQLYNYTNAASKTPTLGFSKRRLVGVYGDLGMSYKEILFLNVTGRNDWFSTLPKASNSYFYPSVSGSFIFSELLKDNGFDWLSYGKVRASWASVGSDLTAYNLDYQYSPVSTVFLQYVSSSANIFPIGNITTAFTGPRILPNDQLKPQRQFSHEFGADLKFLDNRIGLDFTYYNTITKDNLIPIDVAISTGYFSKYVNAGSIRNTGFEVALNLVPVRTTDFSWSITGNFSRNKQRVVELIEGVNLYSVASGWSGLQIQAEVGESLGLYGTAFLRDEATGQYLIDGESGLKIAGDVKRFGSIYPDWMLGINNEFRYKGFTLSGLIDIRHGGVFYSGTVSDLRASGMAFETGGDRTPIVDKGLVEQGDGSLVENTTPVKSMQDYWGNQAKSDNTEGNVFDASYVKLREVMLSYSLPAKLFKRNIIKGAQIGLEARNVWLIKSHVPHVDPELNFFGAGSVGEGVEFNSMPSTRSIGFNVRLSF</sequence>
<dbReference type="SUPFAM" id="SSF56935">
    <property type="entry name" value="Porins"/>
    <property type="match status" value="1"/>
</dbReference>
<reference evidence="10" key="1">
    <citation type="journal article" date="2019" name="Int. J. Syst. Evol. Microbiol.">
        <title>The Global Catalogue of Microorganisms (GCM) 10K type strain sequencing project: providing services to taxonomists for standard genome sequencing and annotation.</title>
        <authorList>
            <consortium name="The Broad Institute Genomics Platform"/>
            <consortium name="The Broad Institute Genome Sequencing Center for Infectious Disease"/>
            <person name="Wu L."/>
            <person name="Ma J."/>
        </authorList>
    </citation>
    <scope>NUCLEOTIDE SEQUENCE [LARGE SCALE GENOMIC DNA]</scope>
    <source>
        <strain evidence="10">JCM 18200</strain>
    </source>
</reference>
<dbReference type="Proteomes" id="UP001501411">
    <property type="component" value="Unassembled WGS sequence"/>
</dbReference>
<comment type="caution">
    <text evidence="9">The sequence shown here is derived from an EMBL/GenBank/DDBJ whole genome shotgun (WGS) entry which is preliminary data.</text>
</comment>
<dbReference type="InterPro" id="IPR023996">
    <property type="entry name" value="TonB-dep_OMP_SusC/RagA"/>
</dbReference>
<name>A0ABP9C721_9SPHI</name>
<evidence type="ECO:0000256" key="7">
    <source>
        <dbReference type="PROSITE-ProRule" id="PRU01360"/>
    </source>
</evidence>
<dbReference type="InterPro" id="IPR036942">
    <property type="entry name" value="Beta-barrel_TonB_sf"/>
</dbReference>
<dbReference type="InterPro" id="IPR012910">
    <property type="entry name" value="Plug_dom"/>
</dbReference>
<feature type="domain" description="TonB-dependent receptor plug" evidence="8">
    <location>
        <begin position="107"/>
        <end position="229"/>
    </location>
</feature>
<evidence type="ECO:0000256" key="6">
    <source>
        <dbReference type="ARBA" id="ARBA00023237"/>
    </source>
</evidence>
<evidence type="ECO:0000256" key="4">
    <source>
        <dbReference type="ARBA" id="ARBA00022692"/>
    </source>
</evidence>
<evidence type="ECO:0000313" key="9">
    <source>
        <dbReference type="EMBL" id="GAA4803986.1"/>
    </source>
</evidence>
<evidence type="ECO:0000313" key="10">
    <source>
        <dbReference type="Proteomes" id="UP001501411"/>
    </source>
</evidence>
<dbReference type="NCBIfam" id="TIGR04056">
    <property type="entry name" value="OMP_RagA_SusC"/>
    <property type="match status" value="1"/>
</dbReference>
<dbReference type="EMBL" id="BAABIQ010000043">
    <property type="protein sequence ID" value="GAA4803986.1"/>
    <property type="molecule type" value="Genomic_DNA"/>
</dbReference>
<dbReference type="Pfam" id="PF07715">
    <property type="entry name" value="Plug"/>
    <property type="match status" value="1"/>
</dbReference>
<comment type="similarity">
    <text evidence="7">Belongs to the TonB-dependent receptor family.</text>
</comment>
<dbReference type="Gene3D" id="2.40.170.20">
    <property type="entry name" value="TonB-dependent receptor, beta-barrel domain"/>
    <property type="match status" value="1"/>
</dbReference>
<accession>A0ABP9C721</accession>
<keyword evidence="10" id="KW-1185">Reference proteome</keyword>
<keyword evidence="6 7" id="KW-0998">Cell outer membrane</keyword>
<dbReference type="InterPro" id="IPR039426">
    <property type="entry name" value="TonB-dep_rcpt-like"/>
</dbReference>
<gene>
    <name evidence="9" type="ORF">GCM10023231_36320</name>
</gene>
<dbReference type="PROSITE" id="PS52016">
    <property type="entry name" value="TONB_DEPENDENT_REC_3"/>
    <property type="match status" value="1"/>
</dbReference>
<keyword evidence="2 7" id="KW-0813">Transport</keyword>
<evidence type="ECO:0000256" key="5">
    <source>
        <dbReference type="ARBA" id="ARBA00023136"/>
    </source>
</evidence>
<protein>
    <submittedName>
        <fullName evidence="9">SusC/RagA family TonB-linked outer membrane protein</fullName>
    </submittedName>
</protein>
<dbReference type="NCBIfam" id="TIGR04057">
    <property type="entry name" value="SusC_RagA_signa"/>
    <property type="match status" value="1"/>
</dbReference>
<evidence type="ECO:0000256" key="1">
    <source>
        <dbReference type="ARBA" id="ARBA00004571"/>
    </source>
</evidence>